<proteinExistence type="predicted"/>
<accession>A0A7X6BKE3</accession>
<dbReference type="Proteomes" id="UP000576368">
    <property type="component" value="Unassembled WGS sequence"/>
</dbReference>
<sequence length="39" mass="4508">MLKCGQMLRSRAFFIDLFVNVGKRGIQLEVYSLYLVVIS</sequence>
<dbReference type="EMBL" id="JAATLI010000009">
    <property type="protein sequence ID" value="NJC19031.1"/>
    <property type="molecule type" value="Genomic_DNA"/>
</dbReference>
<reference evidence="1 2" key="1">
    <citation type="submission" date="2020-03" db="EMBL/GenBank/DDBJ databases">
        <title>Genomic Encyclopedia of Type Strains, Phase IV (KMG-IV): sequencing the most valuable type-strain genomes for metagenomic binning, comparative biology and taxonomic classification.</title>
        <authorList>
            <person name="Goeker M."/>
        </authorList>
    </citation>
    <scope>NUCLEOTIDE SEQUENCE [LARGE SCALE GENOMIC DNA]</scope>
    <source>
        <strain evidence="1 2">DSM 105722</strain>
    </source>
</reference>
<protein>
    <submittedName>
        <fullName evidence="1">Uncharacterized protein</fullName>
    </submittedName>
</protein>
<gene>
    <name evidence="1" type="ORF">GGR15_002661</name>
</gene>
<organism evidence="1 2">
    <name type="scientific">Butyricimonas paravirosa</name>
    <dbReference type="NCBI Taxonomy" id="1472417"/>
    <lineage>
        <taxon>Bacteria</taxon>
        <taxon>Pseudomonadati</taxon>
        <taxon>Bacteroidota</taxon>
        <taxon>Bacteroidia</taxon>
        <taxon>Bacteroidales</taxon>
        <taxon>Odoribacteraceae</taxon>
        <taxon>Butyricimonas</taxon>
    </lineage>
</organism>
<comment type="caution">
    <text evidence="1">The sequence shown here is derived from an EMBL/GenBank/DDBJ whole genome shotgun (WGS) entry which is preliminary data.</text>
</comment>
<evidence type="ECO:0000313" key="2">
    <source>
        <dbReference type="Proteomes" id="UP000576368"/>
    </source>
</evidence>
<evidence type="ECO:0000313" key="1">
    <source>
        <dbReference type="EMBL" id="NJC19031.1"/>
    </source>
</evidence>
<name>A0A7X6BKE3_9BACT</name>
<dbReference type="AlphaFoldDB" id="A0A7X6BKE3"/>